<organism evidence="3 4">
    <name type="scientific">Sporothrix schenckii 1099-18</name>
    <dbReference type="NCBI Taxonomy" id="1397361"/>
    <lineage>
        <taxon>Eukaryota</taxon>
        <taxon>Fungi</taxon>
        <taxon>Dikarya</taxon>
        <taxon>Ascomycota</taxon>
        <taxon>Pezizomycotina</taxon>
        <taxon>Sordariomycetes</taxon>
        <taxon>Sordariomycetidae</taxon>
        <taxon>Ophiostomatales</taxon>
        <taxon>Ophiostomataceae</taxon>
        <taxon>Sporothrix</taxon>
    </lineage>
</organism>
<evidence type="ECO:0000313" key="4">
    <source>
        <dbReference type="Proteomes" id="UP000033710"/>
    </source>
</evidence>
<dbReference type="AlphaFoldDB" id="A0A0F2MIU9"/>
<evidence type="ECO:0008006" key="5">
    <source>
        <dbReference type="Google" id="ProtNLM"/>
    </source>
</evidence>
<gene>
    <name evidence="3" type="ORF">SPSK_06136</name>
</gene>
<dbReference type="GO" id="GO:0008270">
    <property type="term" value="F:zinc ion binding"/>
    <property type="evidence" value="ECO:0007669"/>
    <property type="project" value="InterPro"/>
</dbReference>
<dbReference type="RefSeq" id="XP_016592218.1">
    <property type="nucleotide sequence ID" value="XM_016732843.1"/>
</dbReference>
<protein>
    <recommendedName>
        <fullName evidence="5">Zn(2)-C6 fungal-type domain-containing protein</fullName>
    </recommendedName>
</protein>
<reference evidence="3 4" key="1">
    <citation type="journal article" date="2014" name="BMC Genomics">
        <title>Comparative genomics of the major fungal agents of human and animal Sporotrichosis: Sporothrix schenckii and Sporothrix brasiliensis.</title>
        <authorList>
            <person name="Teixeira M.M."/>
            <person name="de Almeida L.G."/>
            <person name="Kubitschek-Barreira P."/>
            <person name="Alves F.L."/>
            <person name="Kioshima E.S."/>
            <person name="Abadio A.K."/>
            <person name="Fernandes L."/>
            <person name="Derengowski L.S."/>
            <person name="Ferreira K.S."/>
            <person name="Souza R.C."/>
            <person name="Ruiz J.C."/>
            <person name="de Andrade N.C."/>
            <person name="Paes H.C."/>
            <person name="Nicola A.M."/>
            <person name="Albuquerque P."/>
            <person name="Gerber A.L."/>
            <person name="Martins V.P."/>
            <person name="Peconick L.D."/>
            <person name="Neto A.V."/>
            <person name="Chaucanez C.B."/>
            <person name="Silva P.A."/>
            <person name="Cunha O.L."/>
            <person name="de Oliveira F.F."/>
            <person name="dos Santos T.C."/>
            <person name="Barros A.L."/>
            <person name="Soares M.A."/>
            <person name="de Oliveira L.M."/>
            <person name="Marini M.M."/>
            <person name="Villalobos-Duno H."/>
            <person name="Cunha M.M."/>
            <person name="de Hoog S."/>
            <person name="da Silveira J.F."/>
            <person name="Henrissat B."/>
            <person name="Nino-Vega G.A."/>
            <person name="Cisalpino P.S."/>
            <person name="Mora-Montes H.M."/>
            <person name="Almeida S.R."/>
            <person name="Stajich J.E."/>
            <person name="Lopes-Bezerra L.M."/>
            <person name="Vasconcelos A.T."/>
            <person name="Felipe M.S."/>
        </authorList>
    </citation>
    <scope>NUCLEOTIDE SEQUENCE [LARGE SCALE GENOMIC DNA]</scope>
    <source>
        <strain evidence="3 4">1099-18</strain>
    </source>
</reference>
<feature type="compositionally biased region" description="Polar residues" evidence="2">
    <location>
        <begin position="453"/>
        <end position="472"/>
    </location>
</feature>
<feature type="compositionally biased region" description="Low complexity" evidence="2">
    <location>
        <begin position="189"/>
        <end position="205"/>
    </location>
</feature>
<feature type="compositionally biased region" description="Pro residues" evidence="2">
    <location>
        <begin position="479"/>
        <end position="489"/>
    </location>
</feature>
<dbReference type="Gene3D" id="4.10.240.10">
    <property type="entry name" value="Zn(2)-C6 fungal-type DNA-binding domain"/>
    <property type="match status" value="1"/>
</dbReference>
<feature type="compositionally biased region" description="Pro residues" evidence="2">
    <location>
        <begin position="121"/>
        <end position="144"/>
    </location>
</feature>
<name>A0A0F2MIU9_SPOSC</name>
<comment type="caution">
    <text evidence="3">The sequence shown here is derived from an EMBL/GenBank/DDBJ whole genome shotgun (WGS) entry which is preliminary data.</text>
</comment>
<evidence type="ECO:0000256" key="2">
    <source>
        <dbReference type="SAM" id="MobiDB-lite"/>
    </source>
</evidence>
<dbReference type="Proteomes" id="UP000033710">
    <property type="component" value="Unassembled WGS sequence"/>
</dbReference>
<dbReference type="CDD" id="cd00067">
    <property type="entry name" value="GAL4"/>
    <property type="match status" value="1"/>
</dbReference>
<proteinExistence type="predicted"/>
<evidence type="ECO:0000256" key="1">
    <source>
        <dbReference type="ARBA" id="ARBA00023242"/>
    </source>
</evidence>
<dbReference type="KEGG" id="ssck:SPSK_06136"/>
<feature type="compositionally biased region" description="Polar residues" evidence="2">
    <location>
        <begin position="491"/>
        <end position="512"/>
    </location>
</feature>
<dbReference type="InterPro" id="IPR036864">
    <property type="entry name" value="Zn2-C6_fun-type_DNA-bd_sf"/>
</dbReference>
<feature type="compositionally biased region" description="Pro residues" evidence="2">
    <location>
        <begin position="422"/>
        <end position="431"/>
    </location>
</feature>
<accession>A0A0F2MIU9</accession>
<feature type="compositionally biased region" description="Pro residues" evidence="2">
    <location>
        <begin position="319"/>
        <end position="330"/>
    </location>
</feature>
<dbReference type="EMBL" id="AXCR01000001">
    <property type="protein sequence ID" value="KJR89542.1"/>
    <property type="molecule type" value="Genomic_DNA"/>
</dbReference>
<keyword evidence="1" id="KW-0539">Nucleus</keyword>
<dbReference type="OrthoDB" id="5401558at2759"/>
<feature type="region of interest" description="Disordered" evidence="2">
    <location>
        <begin position="300"/>
        <end position="530"/>
    </location>
</feature>
<dbReference type="InterPro" id="IPR001138">
    <property type="entry name" value="Zn2Cys6_DnaBD"/>
</dbReference>
<reference evidence="3 4" key="2">
    <citation type="journal article" date="2015" name="Eukaryot. Cell">
        <title>Asexual propagation of a virulent clone complex in a human and feline outbreak of sporotrichosis.</title>
        <authorList>
            <person name="Teixeira Mde M."/>
            <person name="Rodrigues A.M."/>
            <person name="Tsui C.K."/>
            <person name="de Almeida L.G."/>
            <person name="Van Diepeningen A.D."/>
            <person name="van den Ende B.G."/>
            <person name="Fernandes G.F."/>
            <person name="Kano R."/>
            <person name="Hamelin R.C."/>
            <person name="Lopes-Bezerra L.M."/>
            <person name="Vasconcelos A.T."/>
            <person name="de Hoog S."/>
            <person name="de Camargo Z.P."/>
            <person name="Felipe M.S."/>
        </authorList>
    </citation>
    <scope>NUCLEOTIDE SEQUENCE [LARGE SCALE GENOMIC DNA]</scope>
    <source>
        <strain evidence="3 4">1099-18</strain>
    </source>
</reference>
<feature type="compositionally biased region" description="Pro residues" evidence="2">
    <location>
        <begin position="368"/>
        <end position="390"/>
    </location>
</feature>
<dbReference type="VEuPathDB" id="FungiDB:SPSK_06136"/>
<feature type="compositionally biased region" description="Basic and acidic residues" evidence="2">
    <location>
        <begin position="90"/>
        <end position="100"/>
    </location>
</feature>
<evidence type="ECO:0000313" key="3">
    <source>
        <dbReference type="EMBL" id="KJR89542.1"/>
    </source>
</evidence>
<feature type="compositionally biased region" description="Low complexity" evidence="2">
    <location>
        <begin position="40"/>
        <end position="62"/>
    </location>
</feature>
<dbReference type="GO" id="GO:0000981">
    <property type="term" value="F:DNA-binding transcription factor activity, RNA polymerase II-specific"/>
    <property type="evidence" value="ECO:0007669"/>
    <property type="project" value="InterPro"/>
</dbReference>
<dbReference type="GeneID" id="27668120"/>
<sequence>MADEGRPKLAQNPAGREVGIIKSEEEEDDRHHRPQPLQLGGDSNTGNSNSNNGTNNGSQNDNRGGGGGGSGSAVTLPSFREAYGTYARYEPPRPPHHDPAGRPMPGPPRPYGEDPNQHRLPGPPGPPGLPGPHGPPGPPGPPGHPSQHGGPPDPYASRMHPHPEQGYRDSYPYGAPYHPYQDHPPPPHGQYWPQQQMPQYQNGPPETAPRQRTSIACKYCRKRKVRVLRLFYFVWHLFRMISLLTLRNQIRCSGYQNTPDGKCTNCKKTGNDCVFQPVSSTTSTAFVPVSAIQGGVPPGTPLYGAFGQPLGPNGGRGPNGPPGGGPPPSAGPMNGPGGHPGYGPTSPGAGGFYQQQPHGPPHMDRGPPYGPPHPSSQAPPPPGRQLPLPYPQHQQPAGYPGEDPQRARKRTREEEEAEFPNRLPPPPPYGNYPPASHEMGYYRGPEDARRSPPSMNGSTSGPGSAVSPSTSAPRGYGTPAPPVLPPPPMSSVGTDSTSARSNGSVSGTTATPPTEHRGSRSPSGEADDKSKLSASGYYAFTFQANNVREPKAGGDIDNSMLRRF</sequence>
<feature type="region of interest" description="Disordered" evidence="2">
    <location>
        <begin position="1"/>
        <end position="210"/>
    </location>
</feature>